<dbReference type="NCBIfam" id="TIGR02937">
    <property type="entry name" value="sigma70-ECF"/>
    <property type="match status" value="1"/>
</dbReference>
<evidence type="ECO:0000256" key="6">
    <source>
        <dbReference type="SAM" id="MobiDB-lite"/>
    </source>
</evidence>
<feature type="compositionally biased region" description="Basic and acidic residues" evidence="6">
    <location>
        <begin position="149"/>
        <end position="167"/>
    </location>
</feature>
<dbReference type="OrthoDB" id="9803470at2"/>
<keyword evidence="3" id="KW-0731">Sigma factor</keyword>
<evidence type="ECO:0000256" key="1">
    <source>
        <dbReference type="ARBA" id="ARBA00010641"/>
    </source>
</evidence>
<dbReference type="PANTHER" id="PTHR43133">
    <property type="entry name" value="RNA POLYMERASE ECF-TYPE SIGMA FACTO"/>
    <property type="match status" value="1"/>
</dbReference>
<reference evidence="9 10" key="1">
    <citation type="submission" date="2017-03" db="EMBL/GenBank/DDBJ databases">
        <title>Foreign affairs: Plasmid Transfer between Roseobacters and Rhizobia.</title>
        <authorList>
            <person name="Bartling P."/>
            <person name="Bunk B."/>
            <person name="Overmann J."/>
            <person name="Brinkmann H."/>
            <person name="Petersen J."/>
        </authorList>
    </citation>
    <scope>NUCLEOTIDE SEQUENCE [LARGE SCALE GENOMIC DNA]</scope>
    <source>
        <strain evidence="9 10">MACL11</strain>
    </source>
</reference>
<keyword evidence="5" id="KW-0804">Transcription</keyword>
<evidence type="ECO:0000259" key="8">
    <source>
        <dbReference type="Pfam" id="PF22029"/>
    </source>
</evidence>
<keyword evidence="4" id="KW-0238">DNA-binding</keyword>
<dbReference type="InterPro" id="IPR036388">
    <property type="entry name" value="WH-like_DNA-bd_sf"/>
</dbReference>
<evidence type="ECO:0000259" key="7">
    <source>
        <dbReference type="Pfam" id="PF08281"/>
    </source>
</evidence>
<sequence>MLEQLPRLRRMAGALAGSAADGDDLLQNTLTVAFERRGQWRGENLGGWLYAIMRHIDANRRRHDRVLPMMVLDEDCGLADNSTEAVEIDRLGVEAALDALEPDFRAVVILRDIEGYGYEEIAERLAIPLGTVMSRLSRARRRLAAALSGEHRPEACHQQDRHRDVEPSKPVADRQPVAQPSAETAPDRKARHRHHAEHA</sequence>
<gene>
    <name evidence="9" type="primary">ylaC</name>
    <name evidence="9" type="ORF">Mame_02737</name>
</gene>
<keyword evidence="10" id="KW-1185">Reference proteome</keyword>
<evidence type="ECO:0000256" key="2">
    <source>
        <dbReference type="ARBA" id="ARBA00023015"/>
    </source>
</evidence>
<dbReference type="Pfam" id="PF22029">
    <property type="entry name" value="PhyR_sigma2"/>
    <property type="match status" value="1"/>
</dbReference>
<evidence type="ECO:0000313" key="9">
    <source>
        <dbReference type="EMBL" id="AQZ52062.1"/>
    </source>
</evidence>
<protein>
    <submittedName>
        <fullName evidence="9">RNA polymerase sigma factor YlaC</fullName>
    </submittedName>
</protein>
<evidence type="ECO:0000313" key="10">
    <source>
        <dbReference type="Proteomes" id="UP000191135"/>
    </source>
</evidence>
<dbReference type="PANTHER" id="PTHR43133:SF8">
    <property type="entry name" value="RNA POLYMERASE SIGMA FACTOR HI_1459-RELATED"/>
    <property type="match status" value="1"/>
</dbReference>
<evidence type="ECO:0000256" key="5">
    <source>
        <dbReference type="ARBA" id="ARBA00023163"/>
    </source>
</evidence>
<dbReference type="KEGG" id="mmed:Mame_02737"/>
<dbReference type="GO" id="GO:0016987">
    <property type="term" value="F:sigma factor activity"/>
    <property type="evidence" value="ECO:0007669"/>
    <property type="project" value="UniProtKB-KW"/>
</dbReference>
<dbReference type="GO" id="GO:0003677">
    <property type="term" value="F:DNA binding"/>
    <property type="evidence" value="ECO:0007669"/>
    <property type="project" value="UniProtKB-KW"/>
</dbReference>
<evidence type="ECO:0000256" key="3">
    <source>
        <dbReference type="ARBA" id="ARBA00023082"/>
    </source>
</evidence>
<dbReference type="Gene3D" id="1.10.1740.10">
    <property type="match status" value="1"/>
</dbReference>
<dbReference type="InterPro" id="IPR013325">
    <property type="entry name" value="RNA_pol_sigma_r2"/>
</dbReference>
<feature type="domain" description="PhyR sigma2" evidence="8">
    <location>
        <begin position="3"/>
        <end position="53"/>
    </location>
</feature>
<feature type="region of interest" description="Disordered" evidence="6">
    <location>
        <begin position="147"/>
        <end position="199"/>
    </location>
</feature>
<dbReference type="SUPFAM" id="SSF88946">
    <property type="entry name" value="Sigma2 domain of RNA polymerase sigma factors"/>
    <property type="match status" value="1"/>
</dbReference>
<name>A0A1U9Z386_9HYPH</name>
<dbReference type="EMBL" id="CP020330">
    <property type="protein sequence ID" value="AQZ52062.1"/>
    <property type="molecule type" value="Genomic_DNA"/>
</dbReference>
<dbReference type="AlphaFoldDB" id="A0A1U9Z386"/>
<dbReference type="SUPFAM" id="SSF88659">
    <property type="entry name" value="Sigma3 and sigma4 domains of RNA polymerase sigma factors"/>
    <property type="match status" value="1"/>
</dbReference>
<dbReference type="InterPro" id="IPR014284">
    <property type="entry name" value="RNA_pol_sigma-70_dom"/>
</dbReference>
<dbReference type="InterPro" id="IPR013249">
    <property type="entry name" value="RNA_pol_sigma70_r4_t2"/>
</dbReference>
<dbReference type="InterPro" id="IPR039425">
    <property type="entry name" value="RNA_pol_sigma-70-like"/>
</dbReference>
<dbReference type="InterPro" id="IPR013324">
    <property type="entry name" value="RNA_pol_sigma_r3/r4-like"/>
</dbReference>
<dbReference type="CDD" id="cd06171">
    <property type="entry name" value="Sigma70_r4"/>
    <property type="match status" value="1"/>
</dbReference>
<keyword evidence="2" id="KW-0805">Transcription regulation</keyword>
<proteinExistence type="inferred from homology"/>
<dbReference type="Gene3D" id="1.10.10.10">
    <property type="entry name" value="Winged helix-like DNA-binding domain superfamily/Winged helix DNA-binding domain"/>
    <property type="match status" value="1"/>
</dbReference>
<dbReference type="GO" id="GO:0006352">
    <property type="term" value="P:DNA-templated transcription initiation"/>
    <property type="evidence" value="ECO:0007669"/>
    <property type="project" value="InterPro"/>
</dbReference>
<feature type="compositionally biased region" description="Basic residues" evidence="6">
    <location>
        <begin position="189"/>
        <end position="199"/>
    </location>
</feature>
<evidence type="ECO:0000256" key="4">
    <source>
        <dbReference type="ARBA" id="ARBA00023125"/>
    </source>
</evidence>
<feature type="domain" description="RNA polymerase sigma factor 70 region 4 type 2" evidence="7">
    <location>
        <begin position="93"/>
        <end position="143"/>
    </location>
</feature>
<dbReference type="STRING" id="1122214.Mame_02737"/>
<dbReference type="InterPro" id="IPR053866">
    <property type="entry name" value="PhyR_sigma2"/>
</dbReference>
<comment type="similarity">
    <text evidence="1">Belongs to the sigma-70 factor family. ECF subfamily.</text>
</comment>
<dbReference type="Pfam" id="PF08281">
    <property type="entry name" value="Sigma70_r4_2"/>
    <property type="match status" value="1"/>
</dbReference>
<organism evidence="9 10">
    <name type="scientific">Martelella mediterranea DSM 17316</name>
    <dbReference type="NCBI Taxonomy" id="1122214"/>
    <lineage>
        <taxon>Bacteria</taxon>
        <taxon>Pseudomonadati</taxon>
        <taxon>Pseudomonadota</taxon>
        <taxon>Alphaproteobacteria</taxon>
        <taxon>Hyphomicrobiales</taxon>
        <taxon>Aurantimonadaceae</taxon>
        <taxon>Martelella</taxon>
    </lineage>
</organism>
<dbReference type="Proteomes" id="UP000191135">
    <property type="component" value="Chromosome"/>
</dbReference>
<accession>A0A1U9Z386</accession>